<dbReference type="PANTHER" id="PTHR10443">
    <property type="entry name" value="MICROSOMAL DIPEPTIDASE"/>
    <property type="match status" value="1"/>
</dbReference>
<dbReference type="InterPro" id="IPR032466">
    <property type="entry name" value="Metal_Hydrolase"/>
</dbReference>
<keyword evidence="1" id="KW-0645">Protease</keyword>
<accession>A0ABS4GNY6</accession>
<proteinExistence type="predicted"/>
<reference evidence="1 2" key="1">
    <citation type="submission" date="2021-03" db="EMBL/GenBank/DDBJ databases">
        <title>Genomic Encyclopedia of Type Strains, Phase IV (KMG-IV): sequencing the most valuable type-strain genomes for metagenomic binning, comparative biology and taxonomic classification.</title>
        <authorList>
            <person name="Goeker M."/>
        </authorList>
    </citation>
    <scope>NUCLEOTIDE SEQUENCE [LARGE SCALE GENOMIC DNA]</scope>
    <source>
        <strain evidence="1 2">DSM 24738</strain>
    </source>
</reference>
<dbReference type="Proteomes" id="UP001519343">
    <property type="component" value="Unassembled WGS sequence"/>
</dbReference>
<dbReference type="EC" id="3.4.13.19" evidence="1"/>
<dbReference type="RefSeq" id="WP_209809665.1">
    <property type="nucleotide sequence ID" value="NZ_JAGGKT010000003.1"/>
</dbReference>
<sequence length="314" mass="35695">MKIFDAHCDVLWKMAENQQLSFYDSNDLLQLNYEAMKESNIGVQAFALFVPPTIPSQLKFDYVLKMIDIYHEQILNKKHISPILTSNDLRKILHNETNLRGGILTLEGVDALQGKMIYLRTLYQLGVRGLGFTWNYRNEAADGVEEPKPGGLSKFGRELLKEANRLGMVLDVSHLSEPGFWDVIELTASPIIASHSNCQVVHLHRRNLSDDQLHAIFKLNGVIGLTFVPSFISGNENVFIPDLLMHLEHILVLGGEDHVAFGSDFDGITRTMSDLSNAKQYHRLVNTLLQTYKEAQVEKWLHGNWQRVFQKILG</sequence>
<dbReference type="Gene3D" id="3.20.20.140">
    <property type="entry name" value="Metal-dependent hydrolases"/>
    <property type="match status" value="1"/>
</dbReference>
<keyword evidence="2" id="KW-1185">Reference proteome</keyword>
<evidence type="ECO:0000313" key="1">
    <source>
        <dbReference type="EMBL" id="MBP1931570.1"/>
    </source>
</evidence>
<keyword evidence="1" id="KW-0224">Dipeptidase</keyword>
<protein>
    <submittedName>
        <fullName evidence="1">Membrane dipeptidase</fullName>
        <ecNumber evidence="1">3.4.13.19</ecNumber>
    </submittedName>
</protein>
<dbReference type="PANTHER" id="PTHR10443:SF12">
    <property type="entry name" value="DIPEPTIDASE"/>
    <property type="match status" value="1"/>
</dbReference>
<comment type="caution">
    <text evidence="1">The sequence shown here is derived from an EMBL/GenBank/DDBJ whole genome shotgun (WGS) entry which is preliminary data.</text>
</comment>
<dbReference type="InterPro" id="IPR008257">
    <property type="entry name" value="Pept_M19"/>
</dbReference>
<gene>
    <name evidence="1" type="ORF">J2Z37_001571</name>
</gene>
<dbReference type="Pfam" id="PF01244">
    <property type="entry name" value="Peptidase_M19"/>
    <property type="match status" value="1"/>
</dbReference>
<keyword evidence="1" id="KW-0378">Hydrolase</keyword>
<dbReference type="CDD" id="cd01301">
    <property type="entry name" value="rDP_like"/>
    <property type="match status" value="1"/>
</dbReference>
<dbReference type="SUPFAM" id="SSF51556">
    <property type="entry name" value="Metallo-dependent hydrolases"/>
    <property type="match status" value="1"/>
</dbReference>
<dbReference type="GO" id="GO:0016805">
    <property type="term" value="F:dipeptidase activity"/>
    <property type="evidence" value="ECO:0007669"/>
    <property type="project" value="UniProtKB-KW"/>
</dbReference>
<name>A0ABS4GNY6_9BACL</name>
<organism evidence="1 2">
    <name type="scientific">Ammoniphilus resinae</name>
    <dbReference type="NCBI Taxonomy" id="861532"/>
    <lineage>
        <taxon>Bacteria</taxon>
        <taxon>Bacillati</taxon>
        <taxon>Bacillota</taxon>
        <taxon>Bacilli</taxon>
        <taxon>Bacillales</taxon>
        <taxon>Paenibacillaceae</taxon>
        <taxon>Aneurinibacillus group</taxon>
        <taxon>Ammoniphilus</taxon>
    </lineage>
</organism>
<evidence type="ECO:0000313" key="2">
    <source>
        <dbReference type="Proteomes" id="UP001519343"/>
    </source>
</evidence>
<dbReference type="PROSITE" id="PS51365">
    <property type="entry name" value="RENAL_DIPEPTIDASE_2"/>
    <property type="match status" value="1"/>
</dbReference>
<dbReference type="EMBL" id="JAGGKT010000003">
    <property type="protein sequence ID" value="MBP1931570.1"/>
    <property type="molecule type" value="Genomic_DNA"/>
</dbReference>